<organism evidence="2 3">
    <name type="scientific">Vibrio aquimaris</name>
    <dbReference type="NCBI Taxonomy" id="2587862"/>
    <lineage>
        <taxon>Bacteria</taxon>
        <taxon>Pseudomonadati</taxon>
        <taxon>Pseudomonadota</taxon>
        <taxon>Gammaproteobacteria</taxon>
        <taxon>Vibrionales</taxon>
        <taxon>Vibrionaceae</taxon>
        <taxon>Vibrio</taxon>
    </lineage>
</organism>
<accession>A0A5P9CKZ8</accession>
<name>A0A5P9CKZ8_9VIBR</name>
<dbReference type="RefSeq" id="WP_152431030.1">
    <property type="nucleotide sequence ID" value="NZ_CBCSDK010000001.1"/>
</dbReference>
<evidence type="ECO:0000256" key="1">
    <source>
        <dbReference type="SAM" id="SignalP"/>
    </source>
</evidence>
<feature type="signal peptide" evidence="1">
    <location>
        <begin position="1"/>
        <end position="19"/>
    </location>
</feature>
<evidence type="ECO:0008006" key="4">
    <source>
        <dbReference type="Google" id="ProtNLM"/>
    </source>
</evidence>
<keyword evidence="1" id="KW-0732">Signal</keyword>
<evidence type="ECO:0000313" key="3">
    <source>
        <dbReference type="Proteomes" id="UP000326936"/>
    </source>
</evidence>
<gene>
    <name evidence="2" type="ORF">FIV01_11055</name>
</gene>
<proteinExistence type="predicted"/>
<dbReference type="AlphaFoldDB" id="A0A5P9CKZ8"/>
<dbReference type="Proteomes" id="UP000326936">
    <property type="component" value="Chromosome"/>
</dbReference>
<protein>
    <recommendedName>
        <fullName evidence="4">Lysozyme inhibitor LprI N-terminal domain-containing protein</fullName>
    </recommendedName>
</protein>
<keyword evidence="3" id="KW-1185">Reference proteome</keyword>
<sequence length="117" mass="13597" precursor="true">MAKLIMVLWLYCVSFQLNAMSEASANWLFEKQKQCDIKIDSLKKDIQNHADDLSKGNYNEAVVSDLLSVTYKYVKEKCRFDNFEILGTEAETLNMCDCLIDEYSEFSEYLVEKINLP</sequence>
<reference evidence="2 3" key="1">
    <citation type="submission" date="2019-10" db="EMBL/GenBank/DDBJ databases">
        <title>Complete genome sequence of Vibrio sp. strain THAF100, isolated from non-filtered water from the water column of tank 6 of a marine aquarium containing stony-coral fragments. Water maintained at 26 degree C.</title>
        <authorList>
            <person name="Ruckert C."/>
            <person name="Franco A."/>
            <person name="Kalinowski J."/>
            <person name="Glaeser S."/>
        </authorList>
    </citation>
    <scope>NUCLEOTIDE SEQUENCE [LARGE SCALE GENOMIC DNA]</scope>
    <source>
        <strain evidence="2 3">THAF100</strain>
    </source>
</reference>
<feature type="chain" id="PRO_5024846605" description="Lysozyme inhibitor LprI N-terminal domain-containing protein" evidence="1">
    <location>
        <begin position="20"/>
        <end position="117"/>
    </location>
</feature>
<dbReference type="EMBL" id="CP045350">
    <property type="protein sequence ID" value="QFT26969.1"/>
    <property type="molecule type" value="Genomic_DNA"/>
</dbReference>
<evidence type="ECO:0000313" key="2">
    <source>
        <dbReference type="EMBL" id="QFT26969.1"/>
    </source>
</evidence>
<dbReference type="KEGG" id="vaq:FIV01_11055"/>